<gene>
    <name evidence="1" type="ORF">VNO77_19116</name>
</gene>
<accession>A0AAN9LM51</accession>
<evidence type="ECO:0000313" key="1">
    <source>
        <dbReference type="EMBL" id="KAK7338504.1"/>
    </source>
</evidence>
<keyword evidence="2" id="KW-1185">Reference proteome</keyword>
<organism evidence="1 2">
    <name type="scientific">Canavalia gladiata</name>
    <name type="common">Sword bean</name>
    <name type="synonym">Dolichos gladiatus</name>
    <dbReference type="NCBI Taxonomy" id="3824"/>
    <lineage>
        <taxon>Eukaryota</taxon>
        <taxon>Viridiplantae</taxon>
        <taxon>Streptophyta</taxon>
        <taxon>Embryophyta</taxon>
        <taxon>Tracheophyta</taxon>
        <taxon>Spermatophyta</taxon>
        <taxon>Magnoliopsida</taxon>
        <taxon>eudicotyledons</taxon>
        <taxon>Gunneridae</taxon>
        <taxon>Pentapetalae</taxon>
        <taxon>rosids</taxon>
        <taxon>fabids</taxon>
        <taxon>Fabales</taxon>
        <taxon>Fabaceae</taxon>
        <taxon>Papilionoideae</taxon>
        <taxon>50 kb inversion clade</taxon>
        <taxon>NPAAA clade</taxon>
        <taxon>indigoferoid/millettioid clade</taxon>
        <taxon>Phaseoleae</taxon>
        <taxon>Canavalia</taxon>
    </lineage>
</organism>
<comment type="caution">
    <text evidence="1">The sequence shown here is derived from an EMBL/GenBank/DDBJ whole genome shotgun (WGS) entry which is preliminary data.</text>
</comment>
<sequence>MLIADRTPSHRLAVAISDLDTRGPIHLILCNLLPLTTEAEADSFSLFLLPSANLIANKDNTVTVMKLLKVVWFMIFIISFEYGINVRGSTRLSIHRISHGIQSSQYVTITGCNNDCDTACCNCDITKQPPLCVLCCKEDP</sequence>
<dbReference type="EMBL" id="JAYMYQ010000004">
    <property type="protein sequence ID" value="KAK7338504.1"/>
    <property type="molecule type" value="Genomic_DNA"/>
</dbReference>
<reference evidence="1 2" key="1">
    <citation type="submission" date="2024-01" db="EMBL/GenBank/DDBJ databases">
        <title>The genomes of 5 underutilized Papilionoideae crops provide insights into root nodulation and disease resistanc.</title>
        <authorList>
            <person name="Jiang F."/>
        </authorList>
    </citation>
    <scope>NUCLEOTIDE SEQUENCE [LARGE SCALE GENOMIC DNA]</scope>
    <source>
        <strain evidence="1">LVBAO_FW01</strain>
        <tissue evidence="1">Leaves</tissue>
    </source>
</reference>
<proteinExistence type="predicted"/>
<dbReference type="AlphaFoldDB" id="A0AAN9LM51"/>
<evidence type="ECO:0000313" key="2">
    <source>
        <dbReference type="Proteomes" id="UP001367508"/>
    </source>
</evidence>
<name>A0AAN9LM51_CANGL</name>
<protein>
    <submittedName>
        <fullName evidence="1">Uncharacterized protein</fullName>
    </submittedName>
</protein>
<dbReference type="Proteomes" id="UP001367508">
    <property type="component" value="Unassembled WGS sequence"/>
</dbReference>